<name>A0A7S4QIS5_9DINO</name>
<comment type="subcellular location">
    <subcellularLocation>
        <location evidence="1">Nucleus</location>
    </subcellularLocation>
</comment>
<proteinExistence type="inferred from homology"/>
<evidence type="ECO:0000256" key="4">
    <source>
        <dbReference type="ARBA" id="ARBA00023242"/>
    </source>
</evidence>
<evidence type="ECO:0000256" key="2">
    <source>
        <dbReference type="ARBA" id="ARBA00007991"/>
    </source>
</evidence>
<dbReference type="Gene3D" id="1.25.10.10">
    <property type="entry name" value="Leucine-rich Repeat Variant"/>
    <property type="match status" value="1"/>
</dbReference>
<dbReference type="GO" id="GO:0005634">
    <property type="term" value="C:nucleus"/>
    <property type="evidence" value="ECO:0007669"/>
    <property type="project" value="UniProtKB-SubCell"/>
</dbReference>
<reference evidence="5" key="1">
    <citation type="submission" date="2021-01" db="EMBL/GenBank/DDBJ databases">
        <authorList>
            <person name="Corre E."/>
            <person name="Pelletier E."/>
            <person name="Niang G."/>
            <person name="Scheremetjew M."/>
            <person name="Finn R."/>
            <person name="Kale V."/>
            <person name="Holt S."/>
            <person name="Cochrane G."/>
            <person name="Meng A."/>
            <person name="Brown T."/>
            <person name="Cohen L."/>
        </authorList>
    </citation>
    <scope>NUCLEOTIDE SEQUENCE</scope>
    <source>
        <strain evidence="5">CCMP3105</strain>
    </source>
</reference>
<evidence type="ECO:0000313" key="5">
    <source>
        <dbReference type="EMBL" id="CAE4584957.1"/>
    </source>
</evidence>
<dbReference type="GO" id="GO:0006606">
    <property type="term" value="P:protein import into nucleus"/>
    <property type="evidence" value="ECO:0007669"/>
    <property type="project" value="TreeGrafter"/>
</dbReference>
<dbReference type="EMBL" id="HBNR01030950">
    <property type="protein sequence ID" value="CAE4584957.1"/>
    <property type="molecule type" value="Transcribed_RNA"/>
</dbReference>
<dbReference type="SUPFAM" id="SSF48371">
    <property type="entry name" value="ARM repeat"/>
    <property type="match status" value="1"/>
</dbReference>
<dbReference type="GO" id="GO:0005737">
    <property type="term" value="C:cytoplasm"/>
    <property type="evidence" value="ECO:0007669"/>
    <property type="project" value="TreeGrafter"/>
</dbReference>
<evidence type="ECO:0000256" key="3">
    <source>
        <dbReference type="ARBA" id="ARBA00022448"/>
    </source>
</evidence>
<accession>A0A7S4QIS5</accession>
<dbReference type="InterPro" id="IPR051345">
    <property type="entry name" value="Importin_beta-like_NTR"/>
</dbReference>
<comment type="similarity">
    <text evidence="2">Belongs to the importin beta family.</text>
</comment>
<dbReference type="AlphaFoldDB" id="A0A7S4QIS5"/>
<sequence length="984" mass="103919">MTAEVQALADVRARVLAMQRPGEAKEAALWLQRFQRSEAAVPLCAALLQDSLRSGDDCVAFFSAQTLAERARLPSSAGGYQGVWRPLIAHLCATLRAGAAREVTVPPPALRQLATALGRLAVWMEEDVWKDPIGELLALPHGPNVTPLAEALSALAEEALDRRLPVRPSQRVRAIVALRARTGDVMQALAHLAGVQPSARLLQVAATWLQAQRSFEEWLPTIRFSEGTHSALCSAAPLVPLAVRGAGLELDLEAFKAASEVFEAALTLTTDLGAGQAAAIILPLLSAFGAALVKLPADPQPGSNFAELVDIYGTVAAVMHTTFTSVAMLRCEAVWPGMIQMGTELLVVAGPSGRLMQHSDRALLDNILEAWEGMAIAYGHAKDEGLLDHAAQTDAGMASAYLSLLGTLPRALTLPQGLRGAAPEDWELPALRSRASRTLVAWCGCDEARVAAVMQELRTMLSRLPPPGTPLGAKWVDVEATLWFAASAAQAVFRSTVRSGGVTPVPELLAQLLFSLPRLPRAETTPAQWALICGAAADFVCALDPWITPALCPPASEGGTSLLAFLFEIAGDPGARESSADALAVLVSNLAPALAADAALGSQVLGRIAVLSLGTGLPVARQERLVQSALGPLLSLLPEAQLDAALEELMAALRRAAPPAGDASDVAVRLLFNVIVAPQPSNPDPQLRWLTAHWLWFEAALTKWVASEAVAGAACEALTTVLSRAWACHGVPEVLHRAVPLLAEAATKHRSAPALTALSNLVRLFHGRPTGDEIAMLLARHTLSVLDFFLAGGLPQVLQLPTDMVDSLPELLAAALEPNSSTLAVLLLQQQCVLSAVVVALAAMLPNLTSPQAACWSLRACAQLPHWLQRPESQVAAAGVLQAVLPGLAGAWCRLVALSPVVKDPEVMAALSRAFLGTARVAPEPVRLATGQALAEIEVEADKQELLLLRLGDPSTTEEGLAEALRDSVDAWQAQSFRCLLCSR</sequence>
<dbReference type="PANTHER" id="PTHR12363:SF33">
    <property type="entry name" value="IMPORTIN-13"/>
    <property type="match status" value="1"/>
</dbReference>
<gene>
    <name evidence="5" type="ORF">AMON00008_LOCUS21128</name>
</gene>
<keyword evidence="4" id="KW-0539">Nucleus</keyword>
<keyword evidence="3" id="KW-0813">Transport</keyword>
<protein>
    <recommendedName>
        <fullName evidence="6">Importin N-terminal domain-containing protein</fullName>
    </recommendedName>
</protein>
<dbReference type="PANTHER" id="PTHR12363">
    <property type="entry name" value="TRANSPORTIN 3 AND IMPORTIN 13"/>
    <property type="match status" value="1"/>
</dbReference>
<dbReference type="InterPro" id="IPR011989">
    <property type="entry name" value="ARM-like"/>
</dbReference>
<organism evidence="5">
    <name type="scientific">Alexandrium monilatum</name>
    <dbReference type="NCBI Taxonomy" id="311494"/>
    <lineage>
        <taxon>Eukaryota</taxon>
        <taxon>Sar</taxon>
        <taxon>Alveolata</taxon>
        <taxon>Dinophyceae</taxon>
        <taxon>Gonyaulacales</taxon>
        <taxon>Pyrocystaceae</taxon>
        <taxon>Alexandrium</taxon>
    </lineage>
</organism>
<evidence type="ECO:0000256" key="1">
    <source>
        <dbReference type="ARBA" id="ARBA00004123"/>
    </source>
</evidence>
<dbReference type="InterPro" id="IPR016024">
    <property type="entry name" value="ARM-type_fold"/>
</dbReference>
<evidence type="ECO:0008006" key="6">
    <source>
        <dbReference type="Google" id="ProtNLM"/>
    </source>
</evidence>